<evidence type="ECO:0000256" key="16">
    <source>
        <dbReference type="SAM" id="MobiDB-lite"/>
    </source>
</evidence>
<dbReference type="FunFam" id="2.30.180.10:FF:000015">
    <property type="entry name" value="Fasciclin-like arabinogalactan protein 3"/>
    <property type="match status" value="1"/>
</dbReference>
<name>A0A835QX85_VANPL</name>
<dbReference type="AlphaFoldDB" id="A0A835QX85"/>
<keyword evidence="10" id="KW-0472">Membrane</keyword>
<dbReference type="Pfam" id="PF07227">
    <property type="entry name" value="PHD_Oberon"/>
    <property type="match status" value="1"/>
</dbReference>
<evidence type="ECO:0000259" key="18">
    <source>
        <dbReference type="PROSITE" id="PS50213"/>
    </source>
</evidence>
<dbReference type="Pfam" id="PF23376">
    <property type="entry name" value="Fn3_VIN3"/>
    <property type="match status" value="1"/>
</dbReference>
<dbReference type="PANTHER" id="PTHR46286">
    <property type="entry name" value="VIN3-LIKE PROTEIN 2-RELATED"/>
    <property type="match status" value="1"/>
</dbReference>
<dbReference type="EMBL" id="JADCNL010000005">
    <property type="protein sequence ID" value="KAG0479608.1"/>
    <property type="molecule type" value="Genomic_DNA"/>
</dbReference>
<dbReference type="PROSITE" id="PS50213">
    <property type="entry name" value="FAS1"/>
    <property type="match status" value="1"/>
</dbReference>
<evidence type="ECO:0000256" key="15">
    <source>
        <dbReference type="ARBA" id="ARBA00037868"/>
    </source>
</evidence>
<evidence type="ECO:0000256" key="7">
    <source>
        <dbReference type="ARBA" id="ARBA00022771"/>
    </source>
</evidence>
<dbReference type="InterPro" id="IPR032881">
    <property type="entry name" value="Oberon-like_PHD"/>
</dbReference>
<feature type="compositionally biased region" description="Low complexity" evidence="16">
    <location>
        <begin position="220"/>
        <end position="236"/>
    </location>
</feature>
<dbReference type="GO" id="GO:0005634">
    <property type="term" value="C:nucleus"/>
    <property type="evidence" value="ECO:0007669"/>
    <property type="project" value="UniProtKB-SubCell"/>
</dbReference>
<keyword evidence="12" id="KW-0539">Nucleus</keyword>
<feature type="compositionally biased region" description="Acidic residues" evidence="16">
    <location>
        <begin position="237"/>
        <end position="250"/>
    </location>
</feature>
<comment type="function">
    <text evidence="14">May be a cell surface adhesion protein.</text>
</comment>
<dbReference type="GO" id="GO:0040029">
    <property type="term" value="P:epigenetic regulation of gene expression"/>
    <property type="evidence" value="ECO:0007669"/>
    <property type="project" value="InterPro"/>
</dbReference>
<evidence type="ECO:0000256" key="17">
    <source>
        <dbReference type="SAM" id="SignalP"/>
    </source>
</evidence>
<accession>A0A835QX85</accession>
<keyword evidence="5" id="KW-0479">Metal-binding</keyword>
<evidence type="ECO:0000256" key="9">
    <source>
        <dbReference type="ARBA" id="ARBA00022974"/>
    </source>
</evidence>
<feature type="compositionally biased region" description="Low complexity" evidence="16">
    <location>
        <begin position="188"/>
        <end position="204"/>
    </location>
</feature>
<dbReference type="GO" id="GO:0005886">
    <property type="term" value="C:plasma membrane"/>
    <property type="evidence" value="ECO:0007669"/>
    <property type="project" value="UniProtKB-SubCell"/>
</dbReference>
<comment type="similarity">
    <text evidence="3">Belongs to the fasciclin-like AGP family.</text>
</comment>
<evidence type="ECO:0000256" key="3">
    <source>
        <dbReference type="ARBA" id="ARBA00007843"/>
    </source>
</evidence>
<dbReference type="SUPFAM" id="SSF82153">
    <property type="entry name" value="FAS1 domain"/>
    <property type="match status" value="1"/>
</dbReference>
<dbReference type="InterPro" id="IPR044514">
    <property type="entry name" value="VIN3-like"/>
</dbReference>
<evidence type="ECO:0000256" key="8">
    <source>
        <dbReference type="ARBA" id="ARBA00022833"/>
    </source>
</evidence>
<keyword evidence="9" id="KW-0654">Proteoglycan</keyword>
<evidence type="ECO:0000313" key="20">
    <source>
        <dbReference type="Proteomes" id="UP000636800"/>
    </source>
</evidence>
<dbReference type="OrthoDB" id="1903589at2759"/>
<proteinExistence type="inferred from homology"/>
<evidence type="ECO:0000256" key="1">
    <source>
        <dbReference type="ARBA" id="ARBA00004123"/>
    </source>
</evidence>
<dbReference type="Proteomes" id="UP000636800">
    <property type="component" value="Chromosome 5"/>
</dbReference>
<organism evidence="19 20">
    <name type="scientific">Vanilla planifolia</name>
    <name type="common">Vanilla</name>
    <dbReference type="NCBI Taxonomy" id="51239"/>
    <lineage>
        <taxon>Eukaryota</taxon>
        <taxon>Viridiplantae</taxon>
        <taxon>Streptophyta</taxon>
        <taxon>Embryophyta</taxon>
        <taxon>Tracheophyta</taxon>
        <taxon>Spermatophyta</taxon>
        <taxon>Magnoliopsida</taxon>
        <taxon>Liliopsida</taxon>
        <taxon>Asparagales</taxon>
        <taxon>Orchidaceae</taxon>
        <taxon>Vanilloideae</taxon>
        <taxon>Vanilleae</taxon>
        <taxon>Vanilla</taxon>
    </lineage>
</organism>
<evidence type="ECO:0000256" key="5">
    <source>
        <dbReference type="ARBA" id="ARBA00022723"/>
    </source>
</evidence>
<reference evidence="19 20" key="1">
    <citation type="journal article" date="2020" name="Nat. Food">
        <title>A phased Vanilla planifolia genome enables genetic improvement of flavour and production.</title>
        <authorList>
            <person name="Hasing T."/>
            <person name="Tang H."/>
            <person name="Brym M."/>
            <person name="Khazi F."/>
            <person name="Huang T."/>
            <person name="Chambers A.H."/>
        </authorList>
    </citation>
    <scope>NUCLEOTIDE SEQUENCE [LARGE SCALE GENOMIC DNA]</scope>
    <source>
        <tissue evidence="19">Leaf</tissue>
    </source>
</reference>
<evidence type="ECO:0000256" key="10">
    <source>
        <dbReference type="ARBA" id="ARBA00023136"/>
    </source>
</evidence>
<keyword evidence="11" id="KW-0325">Glycoprotein</keyword>
<keyword evidence="20" id="KW-1185">Reference proteome</keyword>
<dbReference type="InterPro" id="IPR058585">
    <property type="entry name" value="Fn3_VIN3"/>
</dbReference>
<evidence type="ECO:0000256" key="6">
    <source>
        <dbReference type="ARBA" id="ARBA00022729"/>
    </source>
</evidence>
<feature type="region of interest" description="Disordered" evidence="16">
    <location>
        <begin position="176"/>
        <end position="250"/>
    </location>
</feature>
<evidence type="ECO:0000256" key="11">
    <source>
        <dbReference type="ARBA" id="ARBA00023180"/>
    </source>
</evidence>
<keyword evidence="13" id="KW-0449">Lipoprotein</keyword>
<evidence type="ECO:0000256" key="4">
    <source>
        <dbReference type="ARBA" id="ARBA00022475"/>
    </source>
</evidence>
<dbReference type="Gene3D" id="2.30.180.10">
    <property type="entry name" value="FAS1 domain"/>
    <property type="match status" value="1"/>
</dbReference>
<dbReference type="InterPro" id="IPR036378">
    <property type="entry name" value="FAS1_dom_sf"/>
</dbReference>
<dbReference type="PANTHER" id="PTHR46286:SF2">
    <property type="entry name" value="VIN3-LIKE PROTEIN 2"/>
    <property type="match status" value="1"/>
</dbReference>
<gene>
    <name evidence="19" type="ORF">HPP92_010466</name>
</gene>
<comment type="subcellular location">
    <subcellularLocation>
        <location evidence="2">Cell membrane</location>
    </subcellularLocation>
    <subcellularLocation>
        <location evidence="15">Endomembrane system</location>
        <topology evidence="15">Lipid-anchor</topology>
    </subcellularLocation>
    <subcellularLocation>
        <location evidence="1">Nucleus</location>
    </subcellularLocation>
</comment>
<keyword evidence="4" id="KW-1003">Cell membrane</keyword>
<protein>
    <recommendedName>
        <fullName evidence="18">FAS1 domain-containing protein</fullName>
    </recommendedName>
</protein>
<evidence type="ECO:0000256" key="14">
    <source>
        <dbReference type="ARBA" id="ARBA00024686"/>
    </source>
</evidence>
<dbReference type="GO" id="GO:0008270">
    <property type="term" value="F:zinc ion binding"/>
    <property type="evidence" value="ECO:0007669"/>
    <property type="project" value="UniProtKB-KW"/>
</dbReference>
<dbReference type="GO" id="GO:0010048">
    <property type="term" value="P:vernalization response"/>
    <property type="evidence" value="ECO:0007669"/>
    <property type="project" value="InterPro"/>
</dbReference>
<feature type="domain" description="FAS1" evidence="18">
    <location>
        <begin position="23"/>
        <end position="154"/>
    </location>
</feature>
<keyword evidence="6 17" id="KW-0732">Signal</keyword>
<comment type="caution">
    <text evidence="19">The sequence shown here is derived from an EMBL/GenBank/DDBJ whole genome shotgun (WGS) entry which is preliminary data.</text>
</comment>
<evidence type="ECO:0000313" key="19">
    <source>
        <dbReference type="EMBL" id="KAG0479608.1"/>
    </source>
</evidence>
<sequence length="836" mass="91030">MATKAAGALSLLLLIFLTGHATAHNITRLLCDYPSFSTFNSLLTNNKVADQINHRRTITVLAVPNSAIGGLAGLSPEIQRRVLSVHVILDYYDLDKLHSLKKHSTILTTLFQTTGIAENSTGFLNVTKFANGSISFGSATPGLGLVSDLVSSVAARPYNISVLQVTAPIIPPAIDGLTQHAHPPPPAATAAPSPSSTMAKAPAPDKSPEAAPVADAPVLGDAPADAPTSADAPADSPDADAPEGDGDGLDEEVASAADRLAAVGASLGVTGRRKRARVVLPAQWILLSPDTCLAYQIHSSVSGKRDIVWQLAEGSNTAHEKLQTWSRKDLLEVLCSELGKEKKYTGLTKQKLIENIFKIVSAKKAGKHSDGAYSTPTTLTAEPQTTIKRQRKNGHPSCFPISVNIFTVNDQNEAPKKPSSCPNVACRATLSQEVPFCRRCSCCICHKYDENKDPSLWLFCSSEDLSQSESCGLSCHIYCALKDERTGLVNYGKCSRLDGSFCCIYCAKMNSLQGCWRKQLAIAKDARRIDVLCHRVSLCHKLLGATQKYQKLNEIVDNALRKLESEVGPLNDDPNVGRGIVNRLSVGAEVQRLCAQAVEVLDNMLSSTQSVNVQLKTNSDLFGFIKFEEMSSSSVVVVLDFDNVQQILSEELIGCSIWHRKADEVSYPVVPTGTFHRPNRRHFITGLVPSTEYIFKFGVFGERREFESWEVKLTTADIINKDIITRTIEEISVKAHSSNLYDPSSEGDGLHIIGLCADLNKSPDTCFSKIENLEFMDSVKSSDQIYSCKEINEQITGVLGSALDEEHNSTLLTNSMKTLIQRHKSSLRMFQNRRSS</sequence>
<keyword evidence="8" id="KW-0862">Zinc</keyword>
<evidence type="ECO:0000256" key="2">
    <source>
        <dbReference type="ARBA" id="ARBA00004236"/>
    </source>
</evidence>
<dbReference type="InterPro" id="IPR000782">
    <property type="entry name" value="FAS1_domain"/>
</dbReference>
<evidence type="ECO:0000256" key="12">
    <source>
        <dbReference type="ARBA" id="ARBA00023242"/>
    </source>
</evidence>
<feature type="signal peptide" evidence="17">
    <location>
        <begin position="1"/>
        <end position="23"/>
    </location>
</feature>
<feature type="chain" id="PRO_5032835601" description="FAS1 domain-containing protein" evidence="17">
    <location>
        <begin position="24"/>
        <end position="836"/>
    </location>
</feature>
<keyword evidence="7" id="KW-0863">Zinc-finger</keyword>
<evidence type="ECO:0000256" key="13">
    <source>
        <dbReference type="ARBA" id="ARBA00023288"/>
    </source>
</evidence>
<dbReference type="GO" id="GO:0012505">
    <property type="term" value="C:endomembrane system"/>
    <property type="evidence" value="ECO:0007669"/>
    <property type="project" value="UniProtKB-SubCell"/>
</dbReference>
<dbReference type="CDD" id="cd15521">
    <property type="entry name" value="PHD_VIN3_plant"/>
    <property type="match status" value="1"/>
</dbReference>